<comment type="caution">
    <text evidence="3">The sequence shown here is derived from an EMBL/GenBank/DDBJ whole genome shotgun (WGS) entry which is preliminary data.</text>
</comment>
<dbReference type="SMART" id="SM01252">
    <property type="entry name" value="KilA-N"/>
    <property type="match status" value="1"/>
</dbReference>
<feature type="compositionally biased region" description="Basic and acidic residues" evidence="1">
    <location>
        <begin position="282"/>
        <end position="298"/>
    </location>
</feature>
<protein>
    <submittedName>
        <fullName evidence="3">KilA-N domain-containing protein</fullName>
    </submittedName>
</protein>
<evidence type="ECO:0000313" key="3">
    <source>
        <dbReference type="EMBL" id="MCJ8210580.1"/>
    </source>
</evidence>
<sequence>MSKINVEGIEISLFTINENDYISLTDMAKSQHENIVITKWLSTKNTIEYLGEWEAMNNPNFNYTEYGIIKNTSGGNNYVLSVKDWIEKTGAIGISAKTGRYGGTYAHRDIAFQFGMWISPRFQLLLVKEFQKLKEEEQRRLNSEWDYRRFLSKANYAIHTNAIQQYVIPKITDEEKKKWIYAEEADILNIAMFGFTAKQWREANPQLALQNFNVRDIADAHQLLVLSNLEGLNAVFNQNGLDKAQKLNLLRQAAQQQLKALRASNYTEEQIRSPYLPERKRIETIPKEPLSDVNDKLKTALNYNPKDKEK</sequence>
<gene>
    <name evidence="3" type="ORF">MUY27_12750</name>
</gene>
<feature type="region of interest" description="Disordered" evidence="1">
    <location>
        <begin position="282"/>
        <end position="310"/>
    </location>
</feature>
<reference evidence="3" key="1">
    <citation type="submission" date="2022-04" db="EMBL/GenBank/DDBJ databases">
        <title>Mucilaginibacter sp. RS28 isolated from freshwater.</title>
        <authorList>
            <person name="Ko S.-R."/>
        </authorList>
    </citation>
    <scope>NUCLEOTIDE SEQUENCE</scope>
    <source>
        <strain evidence="3">RS28</strain>
    </source>
</reference>
<dbReference type="InterPro" id="IPR017880">
    <property type="entry name" value="KilA_N"/>
</dbReference>
<proteinExistence type="predicted"/>
<keyword evidence="4" id="KW-1185">Reference proteome</keyword>
<dbReference type="InterPro" id="IPR018004">
    <property type="entry name" value="KilA/APSES_HTH"/>
</dbReference>
<name>A0A9X1X5R2_9SPHI</name>
<dbReference type="Proteomes" id="UP001139450">
    <property type="component" value="Unassembled WGS sequence"/>
</dbReference>
<dbReference type="EMBL" id="JALJEJ010000005">
    <property type="protein sequence ID" value="MCJ8210580.1"/>
    <property type="molecule type" value="Genomic_DNA"/>
</dbReference>
<evidence type="ECO:0000256" key="1">
    <source>
        <dbReference type="SAM" id="MobiDB-lite"/>
    </source>
</evidence>
<accession>A0A9X1X5R2</accession>
<organism evidence="3 4">
    <name type="scientific">Mucilaginibacter straminoryzae</name>
    <dbReference type="NCBI Taxonomy" id="2932774"/>
    <lineage>
        <taxon>Bacteria</taxon>
        <taxon>Pseudomonadati</taxon>
        <taxon>Bacteroidota</taxon>
        <taxon>Sphingobacteriia</taxon>
        <taxon>Sphingobacteriales</taxon>
        <taxon>Sphingobacteriaceae</taxon>
        <taxon>Mucilaginibacter</taxon>
    </lineage>
</organism>
<evidence type="ECO:0000259" key="2">
    <source>
        <dbReference type="PROSITE" id="PS51301"/>
    </source>
</evidence>
<dbReference type="Pfam" id="PF04383">
    <property type="entry name" value="KilA-N"/>
    <property type="match status" value="1"/>
</dbReference>
<dbReference type="AlphaFoldDB" id="A0A9X1X5R2"/>
<dbReference type="PROSITE" id="PS51301">
    <property type="entry name" value="KILA_N"/>
    <property type="match status" value="1"/>
</dbReference>
<feature type="domain" description="KilA-N" evidence="2">
    <location>
        <begin position="1"/>
        <end position="133"/>
    </location>
</feature>
<dbReference type="RefSeq" id="WP_245130419.1">
    <property type="nucleotide sequence ID" value="NZ_JALJEJ010000005.1"/>
</dbReference>
<evidence type="ECO:0000313" key="4">
    <source>
        <dbReference type="Proteomes" id="UP001139450"/>
    </source>
</evidence>